<dbReference type="RefSeq" id="WP_187719697.1">
    <property type="nucleotide sequence ID" value="NZ_CP060789.1"/>
</dbReference>
<name>A0A7H0H1Z1_9ACTN</name>
<dbReference type="PANTHER" id="PTHR33209:SF2">
    <property type="entry name" value="CHROMOSOME UNDETERMINED SCAFFOLD_55, WHOLE GENOME SHOTGUN SEQUENCE"/>
    <property type="match status" value="1"/>
</dbReference>
<sequence length="299" mass="32245">MALKDLLTTLTGNTPVVLELDLARGVLTARPSSPLQAVQLINSPTLEAVRVHLAAAATDDRVLGLIVHATPTGMSIAHAEEIADLIEKFGRSKPTMAWAESYGELAHGIVGYHIAAAARQVWVQPTGMLAIDGLELGILLLRGLLEKAGVEPQFGQRHEYKTAADQYQADHVTDANREMMTRLGASFLDTIVTSVARRRGIAVEQVRDGVNGAPVEPARALELGLIDHVGYRDEAYAAVLREWNAAPENLLYVHRYTNRAAIARNLRPGRDKVAVVTLRGAIVTGRGPGRWAASRPGPT</sequence>
<evidence type="ECO:0000313" key="3">
    <source>
        <dbReference type="Proteomes" id="UP000516117"/>
    </source>
</evidence>
<dbReference type="Gene3D" id="3.90.226.10">
    <property type="entry name" value="2-enoyl-CoA Hydratase, Chain A, domain 1"/>
    <property type="match status" value="1"/>
</dbReference>
<dbReference type="Proteomes" id="UP000516117">
    <property type="component" value="Chromosome"/>
</dbReference>
<protein>
    <submittedName>
        <fullName evidence="2">S49 family peptidase</fullName>
    </submittedName>
</protein>
<accession>A0A7H0H1Z1</accession>
<dbReference type="AlphaFoldDB" id="A0A7H0H1Z1"/>
<gene>
    <name evidence="2" type="ORF">H9L22_09360</name>
</gene>
<dbReference type="KEGG" id="tdf:H9L22_09360"/>
<dbReference type="CDD" id="cd07018">
    <property type="entry name" value="S49_SppA_67K_type"/>
    <property type="match status" value="1"/>
</dbReference>
<dbReference type="GO" id="GO:0008233">
    <property type="term" value="F:peptidase activity"/>
    <property type="evidence" value="ECO:0007669"/>
    <property type="project" value="InterPro"/>
</dbReference>
<evidence type="ECO:0000313" key="2">
    <source>
        <dbReference type="EMBL" id="QNP54557.1"/>
    </source>
</evidence>
<keyword evidence="3" id="KW-1185">Reference proteome</keyword>
<reference evidence="2 3" key="1">
    <citation type="submission" date="2020-08" db="EMBL/GenBank/DDBJ databases">
        <title>Genome sequence of Tessaracoccus defluvii JCM 17540T.</title>
        <authorList>
            <person name="Hyun D.-W."/>
            <person name="Bae J.-W."/>
        </authorList>
    </citation>
    <scope>NUCLEOTIDE SEQUENCE [LARGE SCALE GENOMIC DNA]</scope>
    <source>
        <strain evidence="2 3">JCM 17540</strain>
    </source>
</reference>
<dbReference type="GO" id="GO:0006508">
    <property type="term" value="P:proteolysis"/>
    <property type="evidence" value="ECO:0007669"/>
    <property type="project" value="InterPro"/>
</dbReference>
<dbReference type="InterPro" id="IPR029045">
    <property type="entry name" value="ClpP/crotonase-like_dom_sf"/>
</dbReference>
<dbReference type="EMBL" id="CP060789">
    <property type="protein sequence ID" value="QNP54557.1"/>
    <property type="molecule type" value="Genomic_DNA"/>
</dbReference>
<proteinExistence type="predicted"/>
<dbReference type="InterPro" id="IPR002142">
    <property type="entry name" value="Peptidase_S49"/>
</dbReference>
<feature type="domain" description="Peptidase S49" evidence="1">
    <location>
        <begin position="91"/>
        <end position="238"/>
    </location>
</feature>
<dbReference type="SUPFAM" id="SSF52096">
    <property type="entry name" value="ClpP/crotonase"/>
    <property type="match status" value="1"/>
</dbReference>
<dbReference type="InterPro" id="IPR047217">
    <property type="entry name" value="S49_SppA_67K_type_N"/>
</dbReference>
<dbReference type="PANTHER" id="PTHR33209">
    <property type="entry name" value="PROTEASE 4"/>
    <property type="match status" value="1"/>
</dbReference>
<dbReference type="Pfam" id="PF01343">
    <property type="entry name" value="Peptidase_S49"/>
    <property type="match status" value="1"/>
</dbReference>
<organism evidence="2 3">
    <name type="scientific">Tessaracoccus defluvii</name>
    <dbReference type="NCBI Taxonomy" id="1285901"/>
    <lineage>
        <taxon>Bacteria</taxon>
        <taxon>Bacillati</taxon>
        <taxon>Actinomycetota</taxon>
        <taxon>Actinomycetes</taxon>
        <taxon>Propionibacteriales</taxon>
        <taxon>Propionibacteriaceae</taxon>
        <taxon>Tessaracoccus</taxon>
    </lineage>
</organism>
<evidence type="ECO:0000259" key="1">
    <source>
        <dbReference type="Pfam" id="PF01343"/>
    </source>
</evidence>